<dbReference type="EMBL" id="JACAZI010000021">
    <property type="protein sequence ID" value="KAF7338511.1"/>
    <property type="molecule type" value="Genomic_DNA"/>
</dbReference>
<organism evidence="1 2">
    <name type="scientific">Mycena venus</name>
    <dbReference type="NCBI Taxonomy" id="2733690"/>
    <lineage>
        <taxon>Eukaryota</taxon>
        <taxon>Fungi</taxon>
        <taxon>Dikarya</taxon>
        <taxon>Basidiomycota</taxon>
        <taxon>Agaricomycotina</taxon>
        <taxon>Agaricomycetes</taxon>
        <taxon>Agaricomycetidae</taxon>
        <taxon>Agaricales</taxon>
        <taxon>Marasmiineae</taxon>
        <taxon>Mycenaceae</taxon>
        <taxon>Mycena</taxon>
    </lineage>
</organism>
<protein>
    <submittedName>
        <fullName evidence="1">Uncharacterized protein</fullName>
    </submittedName>
</protein>
<dbReference type="AlphaFoldDB" id="A0A8H6XDC2"/>
<sequence>MQLRINGTGLGSGRTSLWRSRSFCSHKRNKARLLDSFTQLYRDLATRANDTAQQSMCRGSLSIMFYCNVQVLQLVVPELAYNVLQQWNTRVLRRQRFHLFELANE</sequence>
<proteinExistence type="predicted"/>
<keyword evidence="2" id="KW-1185">Reference proteome</keyword>
<name>A0A8H6XDC2_9AGAR</name>
<gene>
    <name evidence="1" type="ORF">MVEN_02077200</name>
</gene>
<evidence type="ECO:0000313" key="1">
    <source>
        <dbReference type="EMBL" id="KAF7338511.1"/>
    </source>
</evidence>
<dbReference type="Proteomes" id="UP000620124">
    <property type="component" value="Unassembled WGS sequence"/>
</dbReference>
<comment type="caution">
    <text evidence="1">The sequence shown here is derived from an EMBL/GenBank/DDBJ whole genome shotgun (WGS) entry which is preliminary data.</text>
</comment>
<evidence type="ECO:0000313" key="2">
    <source>
        <dbReference type="Proteomes" id="UP000620124"/>
    </source>
</evidence>
<accession>A0A8H6XDC2</accession>
<reference evidence="1" key="1">
    <citation type="submission" date="2020-05" db="EMBL/GenBank/DDBJ databases">
        <title>Mycena genomes resolve the evolution of fungal bioluminescence.</title>
        <authorList>
            <person name="Tsai I.J."/>
        </authorList>
    </citation>
    <scope>NUCLEOTIDE SEQUENCE</scope>
    <source>
        <strain evidence="1">CCC161011</strain>
    </source>
</reference>